<accession>A0A1X6P9P2</accession>
<feature type="compositionally biased region" description="Low complexity" evidence="1">
    <location>
        <begin position="40"/>
        <end position="53"/>
    </location>
</feature>
<dbReference type="AlphaFoldDB" id="A0A1X6P9P2"/>
<feature type="compositionally biased region" description="Basic and acidic residues" evidence="1">
    <location>
        <begin position="1"/>
        <end position="10"/>
    </location>
</feature>
<dbReference type="EMBL" id="KV918834">
    <property type="protein sequence ID" value="OSX77574.1"/>
    <property type="molecule type" value="Genomic_DNA"/>
</dbReference>
<feature type="region of interest" description="Disordered" evidence="1">
    <location>
        <begin position="1"/>
        <end position="94"/>
    </location>
</feature>
<reference evidence="2 3" key="1">
    <citation type="submission" date="2017-03" db="EMBL/GenBank/DDBJ databases">
        <title>WGS assembly of Porphyra umbilicalis.</title>
        <authorList>
            <person name="Brawley S.H."/>
            <person name="Blouin N.A."/>
            <person name="Ficko-Blean E."/>
            <person name="Wheeler G.L."/>
            <person name="Lohr M."/>
            <person name="Goodson H.V."/>
            <person name="Jenkins J.W."/>
            <person name="Blaby-Haas C.E."/>
            <person name="Helliwell K.E."/>
            <person name="Chan C."/>
            <person name="Marriage T."/>
            <person name="Bhattacharya D."/>
            <person name="Klein A.S."/>
            <person name="Badis Y."/>
            <person name="Brodie J."/>
            <person name="Cao Y."/>
            <person name="Collen J."/>
            <person name="Dittami S.M."/>
            <person name="Gachon C.M."/>
            <person name="Green B.R."/>
            <person name="Karpowicz S."/>
            <person name="Kim J.W."/>
            <person name="Kudahl U."/>
            <person name="Lin S."/>
            <person name="Michel G."/>
            <person name="Mittag M."/>
            <person name="Olson B.J."/>
            <person name="Pangilinan J."/>
            <person name="Peng Y."/>
            <person name="Qiu H."/>
            <person name="Shu S."/>
            <person name="Singer J.T."/>
            <person name="Smith A.G."/>
            <person name="Sprecher B.N."/>
            <person name="Wagner V."/>
            <person name="Wang W."/>
            <person name="Wang Z.-Y."/>
            <person name="Yan J."/>
            <person name="Yarish C."/>
            <person name="Zoeuner-Riek S."/>
            <person name="Zhuang Y."/>
            <person name="Zou Y."/>
            <person name="Lindquist E.A."/>
            <person name="Grimwood J."/>
            <person name="Barry K."/>
            <person name="Rokhsar D.S."/>
            <person name="Schmutz J."/>
            <person name="Stiller J.W."/>
            <person name="Grossman A.R."/>
            <person name="Prochnik S.E."/>
        </authorList>
    </citation>
    <scope>NUCLEOTIDE SEQUENCE [LARGE SCALE GENOMIC DNA]</scope>
    <source>
        <strain evidence="2">4086291</strain>
    </source>
</reference>
<sequence length="122" mass="13409">MPTHKRDYRAVARAGNKSKTLTAEQSQSKSRPSPPPPTWCAPATSSPPSTGCPSRRRRRSPPPAAGPRASAPTTPCRASRWGTRCARPSSATGCRRWCPTRSRWCGRRPWCRRRATARGPST</sequence>
<dbReference type="Proteomes" id="UP000218209">
    <property type="component" value="Unassembled WGS sequence"/>
</dbReference>
<organism evidence="2 3">
    <name type="scientific">Porphyra umbilicalis</name>
    <name type="common">Purple laver</name>
    <name type="synonym">Red alga</name>
    <dbReference type="NCBI Taxonomy" id="2786"/>
    <lineage>
        <taxon>Eukaryota</taxon>
        <taxon>Rhodophyta</taxon>
        <taxon>Bangiophyceae</taxon>
        <taxon>Bangiales</taxon>
        <taxon>Bangiaceae</taxon>
        <taxon>Porphyra</taxon>
    </lineage>
</organism>
<name>A0A1X6P9P2_PORUM</name>
<feature type="compositionally biased region" description="Polar residues" evidence="1">
    <location>
        <begin position="17"/>
        <end position="29"/>
    </location>
</feature>
<protein>
    <submittedName>
        <fullName evidence="2">Uncharacterized protein</fullName>
    </submittedName>
</protein>
<evidence type="ECO:0000313" key="2">
    <source>
        <dbReference type="EMBL" id="OSX77574.1"/>
    </source>
</evidence>
<gene>
    <name evidence="2" type="ORF">BU14_0143s0010</name>
</gene>
<evidence type="ECO:0000256" key="1">
    <source>
        <dbReference type="SAM" id="MobiDB-lite"/>
    </source>
</evidence>
<feature type="compositionally biased region" description="Low complexity" evidence="1">
    <location>
        <begin position="66"/>
        <end position="75"/>
    </location>
</feature>
<keyword evidence="3" id="KW-1185">Reference proteome</keyword>
<proteinExistence type="predicted"/>
<evidence type="ECO:0000313" key="3">
    <source>
        <dbReference type="Proteomes" id="UP000218209"/>
    </source>
</evidence>